<evidence type="ECO:0000313" key="5">
    <source>
        <dbReference type="Proteomes" id="UP000334990"/>
    </source>
</evidence>
<name>A0A5M3VZW0_9ACTN</name>
<dbReference type="OrthoDB" id="4380821at2"/>
<proteinExistence type="inferred from homology"/>
<keyword evidence="2" id="KW-0560">Oxidoreductase</keyword>
<evidence type="ECO:0000256" key="1">
    <source>
        <dbReference type="ARBA" id="ARBA00006484"/>
    </source>
</evidence>
<evidence type="ECO:0000256" key="2">
    <source>
        <dbReference type="ARBA" id="ARBA00023002"/>
    </source>
</evidence>
<dbReference type="AlphaFoldDB" id="A0A5M3VZW0"/>
<comment type="similarity">
    <text evidence="1">Belongs to the short-chain dehydrogenases/reductases (SDR) family.</text>
</comment>
<dbReference type="PRINTS" id="PR00081">
    <property type="entry name" value="GDHRDH"/>
</dbReference>
<organism evidence="4 5">
    <name type="scientific">Acrocarpospora corrugata</name>
    <dbReference type="NCBI Taxonomy" id="35763"/>
    <lineage>
        <taxon>Bacteria</taxon>
        <taxon>Bacillati</taxon>
        <taxon>Actinomycetota</taxon>
        <taxon>Actinomycetes</taxon>
        <taxon>Streptosporangiales</taxon>
        <taxon>Streptosporangiaceae</taxon>
        <taxon>Acrocarpospora</taxon>
    </lineage>
</organism>
<dbReference type="PROSITE" id="PS00061">
    <property type="entry name" value="ADH_SHORT"/>
    <property type="match status" value="1"/>
</dbReference>
<comment type="caution">
    <text evidence="4">The sequence shown here is derived from an EMBL/GenBank/DDBJ whole genome shotgun (WGS) entry which is preliminary data.</text>
</comment>
<dbReference type="PANTHER" id="PTHR43639">
    <property type="entry name" value="OXIDOREDUCTASE, SHORT-CHAIN DEHYDROGENASE/REDUCTASE FAMILY (AFU_ORTHOLOGUE AFUA_5G02870)"/>
    <property type="match status" value="1"/>
</dbReference>
<dbReference type="EMBL" id="BLAD01000058">
    <property type="protein sequence ID" value="GES02407.1"/>
    <property type="molecule type" value="Genomic_DNA"/>
</dbReference>
<dbReference type="InterPro" id="IPR036291">
    <property type="entry name" value="NAD(P)-bd_dom_sf"/>
</dbReference>
<gene>
    <name evidence="4" type="ORF">Acor_44730</name>
</gene>
<feature type="domain" description="Ketoreductase" evidence="3">
    <location>
        <begin position="8"/>
        <end position="203"/>
    </location>
</feature>
<dbReference type="PANTHER" id="PTHR43639:SF1">
    <property type="entry name" value="SHORT-CHAIN DEHYDROGENASE_REDUCTASE FAMILY PROTEIN"/>
    <property type="match status" value="1"/>
</dbReference>
<dbReference type="CDD" id="cd05233">
    <property type="entry name" value="SDR_c"/>
    <property type="match status" value="1"/>
</dbReference>
<dbReference type="Proteomes" id="UP000334990">
    <property type="component" value="Unassembled WGS sequence"/>
</dbReference>
<dbReference type="InterPro" id="IPR020904">
    <property type="entry name" value="Sc_DH/Rdtase_CS"/>
</dbReference>
<dbReference type="Pfam" id="PF13561">
    <property type="entry name" value="adh_short_C2"/>
    <property type="match status" value="1"/>
</dbReference>
<dbReference type="FunFam" id="3.40.50.720:FF:000084">
    <property type="entry name" value="Short-chain dehydrogenase reductase"/>
    <property type="match status" value="1"/>
</dbReference>
<dbReference type="SMART" id="SM00822">
    <property type="entry name" value="PKS_KR"/>
    <property type="match status" value="1"/>
</dbReference>
<dbReference type="SUPFAM" id="SSF51735">
    <property type="entry name" value="NAD(P)-binding Rossmann-fold domains"/>
    <property type="match status" value="1"/>
</dbReference>
<sequence length="251" mass="25146">MNTNLKGRSALVTGATTGIGRAIAVALAEEGAHVIATGRNTERGAAVVTEIREAGGRADFVAADLAGGSAAVDALADQVAGLAGGRLDVLVNNAALLINPQATGELPEELIDRAFAVSVKAPTLLTGRIAPRMAAAGGGAIVNLGSINGVRGMAGSALYSMTKAAMHSLTKSWAAEFGPAGVRVNTVAPGPTSTERNEQIRDRLEPMVAATPGRRLTTPSEVAAAVVFLAGDGAANIHGATLFVDGGFTSL</sequence>
<dbReference type="RefSeq" id="WP_155338635.1">
    <property type="nucleotide sequence ID" value="NZ_BAAABN010000060.1"/>
</dbReference>
<reference evidence="4 5" key="1">
    <citation type="submission" date="2019-10" db="EMBL/GenBank/DDBJ databases">
        <title>Whole genome shotgun sequence of Acrocarpospora corrugata NBRC 13972.</title>
        <authorList>
            <person name="Ichikawa N."/>
            <person name="Kimura A."/>
            <person name="Kitahashi Y."/>
            <person name="Komaki H."/>
            <person name="Oguchi A."/>
        </authorList>
    </citation>
    <scope>NUCLEOTIDE SEQUENCE [LARGE SCALE GENOMIC DNA]</scope>
    <source>
        <strain evidence="4 5">NBRC 13972</strain>
    </source>
</reference>
<keyword evidence="5" id="KW-1185">Reference proteome</keyword>
<evidence type="ECO:0000313" key="4">
    <source>
        <dbReference type="EMBL" id="GES02407.1"/>
    </source>
</evidence>
<dbReference type="InterPro" id="IPR002347">
    <property type="entry name" value="SDR_fam"/>
</dbReference>
<accession>A0A5M3VZW0</accession>
<dbReference type="InterPro" id="IPR057326">
    <property type="entry name" value="KR_dom"/>
</dbReference>
<dbReference type="Gene3D" id="3.40.50.720">
    <property type="entry name" value="NAD(P)-binding Rossmann-like Domain"/>
    <property type="match status" value="1"/>
</dbReference>
<dbReference type="GO" id="GO:0016491">
    <property type="term" value="F:oxidoreductase activity"/>
    <property type="evidence" value="ECO:0007669"/>
    <property type="project" value="UniProtKB-KW"/>
</dbReference>
<evidence type="ECO:0000259" key="3">
    <source>
        <dbReference type="SMART" id="SM00822"/>
    </source>
</evidence>
<protein>
    <submittedName>
        <fullName evidence="4">Short-chain dehydrogenase</fullName>
    </submittedName>
</protein>
<dbReference type="PRINTS" id="PR00080">
    <property type="entry name" value="SDRFAMILY"/>
</dbReference>